<dbReference type="GO" id="GO:0006260">
    <property type="term" value="P:DNA replication"/>
    <property type="evidence" value="ECO:0007669"/>
    <property type="project" value="TreeGrafter"/>
</dbReference>
<dbReference type="EMBL" id="LILB01000001">
    <property type="protein sequence ID" value="KOO52437.1"/>
    <property type="molecule type" value="Genomic_DNA"/>
</dbReference>
<dbReference type="PANTHER" id="PTHR30050:SF8">
    <property type="entry name" value="PRIMOSOMAL PROTEIN DNAI"/>
    <property type="match status" value="1"/>
</dbReference>
<accession>A0A0M0LNG3</accession>
<dbReference type="RefSeq" id="WP_053416601.1">
    <property type="nucleotide sequence ID" value="NZ_LILB01000001.1"/>
</dbReference>
<keyword evidence="3" id="KW-1185">Reference proteome</keyword>
<dbReference type="STRING" id="263475.AMD00_08595"/>
<dbReference type="PATRIC" id="fig|263475.3.peg.2177"/>
<dbReference type="AlphaFoldDB" id="A0A0M0LNG3"/>
<name>A0A0M0LNG3_9BACL</name>
<dbReference type="InterPro" id="IPR013317">
    <property type="entry name" value="DnaA_dom"/>
</dbReference>
<evidence type="ECO:0000313" key="3">
    <source>
        <dbReference type="Proteomes" id="UP000036867"/>
    </source>
</evidence>
<proteinExistence type="predicted"/>
<protein>
    <submittedName>
        <fullName evidence="2">Primosomal protein DnaI</fullName>
    </submittedName>
</protein>
<dbReference type="Pfam" id="PF07319">
    <property type="entry name" value="DnaI_N"/>
    <property type="match status" value="1"/>
</dbReference>
<evidence type="ECO:0000313" key="2">
    <source>
        <dbReference type="EMBL" id="KOO52437.1"/>
    </source>
</evidence>
<dbReference type="NCBIfam" id="NF006505">
    <property type="entry name" value="PRK08939.1"/>
    <property type="match status" value="1"/>
</dbReference>
<organism evidence="2 3">
    <name type="scientific">Viridibacillus arvi</name>
    <dbReference type="NCBI Taxonomy" id="263475"/>
    <lineage>
        <taxon>Bacteria</taxon>
        <taxon>Bacillati</taxon>
        <taxon>Bacillota</taxon>
        <taxon>Bacilli</taxon>
        <taxon>Bacillales</taxon>
        <taxon>Caryophanaceae</taxon>
        <taxon>Viridibacillus</taxon>
    </lineage>
</organism>
<dbReference type="InterPro" id="IPR027417">
    <property type="entry name" value="P-loop_NTPase"/>
</dbReference>
<dbReference type="SUPFAM" id="SSF52540">
    <property type="entry name" value="P-loop containing nucleoside triphosphate hydrolases"/>
    <property type="match status" value="1"/>
</dbReference>
<reference evidence="3" key="1">
    <citation type="submission" date="2015-08" db="EMBL/GenBank/DDBJ databases">
        <title>Fjat-10028 dsm 16317.</title>
        <authorList>
            <person name="Liu B."/>
            <person name="Wang J."/>
            <person name="Zhu Y."/>
            <person name="Liu G."/>
            <person name="Chen Q."/>
            <person name="Chen Z."/>
            <person name="Lan J."/>
            <person name="Che J."/>
            <person name="Ge C."/>
            <person name="Shi H."/>
            <person name="Pan Z."/>
            <person name="Liu X."/>
        </authorList>
    </citation>
    <scope>NUCLEOTIDE SEQUENCE [LARGE SCALE GENOMIC DNA]</scope>
    <source>
        <strain evidence="3">DSM 16317</strain>
    </source>
</reference>
<dbReference type="Proteomes" id="UP000036867">
    <property type="component" value="Unassembled WGS sequence"/>
</dbReference>
<evidence type="ECO:0000259" key="1">
    <source>
        <dbReference type="SMART" id="SM00382"/>
    </source>
</evidence>
<dbReference type="Pfam" id="PF00308">
    <property type="entry name" value="Bac_DnaA"/>
    <property type="match status" value="1"/>
</dbReference>
<feature type="domain" description="AAA+ ATPase" evidence="1">
    <location>
        <begin position="162"/>
        <end position="283"/>
    </location>
</feature>
<dbReference type="InterPro" id="IPR009928">
    <property type="entry name" value="DnaI_N"/>
</dbReference>
<dbReference type="OrthoDB" id="61127at2"/>
<dbReference type="SMART" id="SM00382">
    <property type="entry name" value="AAA"/>
    <property type="match status" value="1"/>
</dbReference>
<dbReference type="GO" id="GO:0005524">
    <property type="term" value="F:ATP binding"/>
    <property type="evidence" value="ECO:0007669"/>
    <property type="project" value="InterPro"/>
</dbReference>
<dbReference type="GeneID" id="301136164"/>
<comment type="caution">
    <text evidence="2">The sequence shown here is derived from an EMBL/GenBank/DDBJ whole genome shotgun (WGS) entry which is preliminary data.</text>
</comment>
<dbReference type="PANTHER" id="PTHR30050">
    <property type="entry name" value="CHROMOSOMAL REPLICATION INITIATOR PROTEIN DNAA"/>
    <property type="match status" value="1"/>
</dbReference>
<dbReference type="InterPro" id="IPR003593">
    <property type="entry name" value="AAA+_ATPase"/>
</dbReference>
<gene>
    <name evidence="2" type="ORF">AMD00_08595</name>
</gene>
<dbReference type="Gene3D" id="3.40.50.300">
    <property type="entry name" value="P-loop containing nucleotide triphosphate hydrolases"/>
    <property type="match status" value="1"/>
</dbReference>
<sequence length="314" mass="36204">MEPINNQLRKVMDSQTFQERYEQMKREILENKGVQQFLADNDQEVNKDMVDRGLVKLYEYTGQQHDCDACPSVVKCQNALKGFIPKLSIIRESIEVEYTPCQQKRMDDERRKAASMISSMHMPKDVLRATIKDLMIDDHSRVNIANRAADFVREFKETGELPQKGFYLYGEFGVGKSFVLGAIANELATLQIKSVVVFVPEFLREMKGSIQDQSLQEKIDFVKKAPVLMLDDLGAETLSSWTRDEILGTIFHYRMAEQLPTFITSNLGYDELEDHLAYNQKGDRDMLKASRIMERIKAVTTPIRMSGQNRRDQK</sequence>
<dbReference type="CDD" id="cd00009">
    <property type="entry name" value="AAA"/>
    <property type="match status" value="1"/>
</dbReference>